<sequence>MKNSFKIKIFFLITITLAIMSMFVVSCSTKIIELTGNVNFYVAAVGNANFTMVEKDGHGVILDAGSGLSDKKMVENYDEGNDPKSDLWSKANKQITDWAVKFMKETAHIEHLDAAFISHKHSDHYDMLFGILDEYKNDKTVVVAPIDNKGLEKTIKLTTPDWNGKVNTKFSKSYNFLGGTFENLTAYSSKKTLKEIHKTNDQNDTSMAISFTANGHSVLSLGDLQNQGATRDDKFQEKVAQKEYDVLLAAHHGSNNSATETIVNLYDFPIKHIIFSGTAYSNNSNIWNKYSGGHAMKPYSIANSIEKASLIKNYTKFYITGFIEDEYTDKLFGDNQNGSYKWSSQNNEILKLSSTILDSDYR</sequence>
<dbReference type="RefSeq" id="WP_023025320.1">
    <property type="nucleotide sequence ID" value="NZ_CP022432.1"/>
</dbReference>
<dbReference type="Proteomes" id="UP000237990">
    <property type="component" value="Chromosome"/>
</dbReference>
<reference evidence="1 2" key="1">
    <citation type="submission" date="2017-07" db="EMBL/GenBank/DDBJ databases">
        <title>Comparative genomic analysis of Mesoplasma florum.</title>
        <authorList>
            <person name="Baby V."/>
            <person name="Lachance J.-C."/>
            <person name="Gagnon J."/>
            <person name="Lucier J.-F."/>
            <person name="Matteau D."/>
            <person name="Knight T.F."/>
            <person name="Rodrigue S."/>
        </authorList>
    </citation>
    <scope>NUCLEOTIDE SEQUENCE [LARGE SCALE GENOMIC DNA]</scope>
    <source>
        <strain evidence="1 2">W12</strain>
    </source>
</reference>
<dbReference type="Gene3D" id="3.60.15.10">
    <property type="entry name" value="Ribonuclease Z/Hydroxyacylglutathione hydrolase-like"/>
    <property type="match status" value="1"/>
</dbReference>
<evidence type="ECO:0008006" key="3">
    <source>
        <dbReference type="Google" id="ProtNLM"/>
    </source>
</evidence>
<gene>
    <name evidence="1" type="ORF">MflW12_0330</name>
</gene>
<accession>A0AAD0MN14</accession>
<organism evidence="1 2">
    <name type="scientific">Mesoplasma florum</name>
    <name type="common">Acholeplasma florum</name>
    <dbReference type="NCBI Taxonomy" id="2151"/>
    <lineage>
        <taxon>Bacteria</taxon>
        <taxon>Bacillati</taxon>
        <taxon>Mycoplasmatota</taxon>
        <taxon>Mollicutes</taxon>
        <taxon>Entomoplasmatales</taxon>
        <taxon>Entomoplasmataceae</taxon>
        <taxon>Mesoplasma</taxon>
    </lineage>
</organism>
<dbReference type="PANTHER" id="PTHR30619:SF1">
    <property type="entry name" value="RECOMBINATION PROTEIN 2"/>
    <property type="match status" value="1"/>
</dbReference>
<protein>
    <recommendedName>
        <fullName evidence="3">Metallo-beta-lactamase domain-containing protein</fullName>
    </recommendedName>
</protein>
<dbReference type="InterPro" id="IPR052159">
    <property type="entry name" value="Competence_DNA_uptake"/>
</dbReference>
<dbReference type="SUPFAM" id="SSF56281">
    <property type="entry name" value="Metallo-hydrolase/oxidoreductase"/>
    <property type="match status" value="1"/>
</dbReference>
<evidence type="ECO:0000313" key="2">
    <source>
        <dbReference type="Proteomes" id="UP000237990"/>
    </source>
</evidence>
<dbReference type="AlphaFoldDB" id="A0AAD0MN14"/>
<dbReference type="InterPro" id="IPR036866">
    <property type="entry name" value="RibonucZ/Hydroxyglut_hydro"/>
</dbReference>
<proteinExistence type="predicted"/>
<name>A0AAD0MN14_MESFO</name>
<evidence type="ECO:0000313" key="1">
    <source>
        <dbReference type="EMBL" id="AVN65438.1"/>
    </source>
</evidence>
<dbReference type="EMBL" id="CP022432">
    <property type="protein sequence ID" value="AVN65438.1"/>
    <property type="molecule type" value="Genomic_DNA"/>
</dbReference>
<dbReference type="PANTHER" id="PTHR30619">
    <property type="entry name" value="DNA INTERNALIZATION/COMPETENCE PROTEIN COMEC/REC2"/>
    <property type="match status" value="1"/>
</dbReference>
<dbReference type="PROSITE" id="PS51257">
    <property type="entry name" value="PROKAR_LIPOPROTEIN"/>
    <property type="match status" value="1"/>
</dbReference>